<dbReference type="AlphaFoldDB" id="A0A1I0QA54"/>
<organism evidence="2 3">
    <name type="scientific">Halobacterium jilantaiense</name>
    <dbReference type="NCBI Taxonomy" id="355548"/>
    <lineage>
        <taxon>Archaea</taxon>
        <taxon>Methanobacteriati</taxon>
        <taxon>Methanobacteriota</taxon>
        <taxon>Stenosarchaea group</taxon>
        <taxon>Halobacteria</taxon>
        <taxon>Halobacteriales</taxon>
        <taxon>Halobacteriaceae</taxon>
        <taxon>Halobacterium</taxon>
    </lineage>
</organism>
<feature type="domain" description="DUF8121" evidence="1">
    <location>
        <begin position="27"/>
        <end position="191"/>
    </location>
</feature>
<gene>
    <name evidence="2" type="ORF">SAMN04487945_2422</name>
</gene>
<dbReference type="Proteomes" id="UP000198518">
    <property type="component" value="Unassembled WGS sequence"/>
</dbReference>
<evidence type="ECO:0000313" key="2">
    <source>
        <dbReference type="EMBL" id="SEW23904.1"/>
    </source>
</evidence>
<accession>A0A1I0QA54</accession>
<evidence type="ECO:0000259" key="1">
    <source>
        <dbReference type="Pfam" id="PF26441"/>
    </source>
</evidence>
<dbReference type="InterPro" id="IPR058434">
    <property type="entry name" value="DUF8121"/>
</dbReference>
<reference evidence="2 3" key="1">
    <citation type="submission" date="2016-10" db="EMBL/GenBank/DDBJ databases">
        <authorList>
            <person name="de Groot N.N."/>
        </authorList>
    </citation>
    <scope>NUCLEOTIDE SEQUENCE [LARGE SCALE GENOMIC DNA]</scope>
    <source>
        <strain evidence="2 3">CGMCC 1.5337</strain>
    </source>
</reference>
<dbReference type="EMBL" id="FOJA01000001">
    <property type="protein sequence ID" value="SEW23904.1"/>
    <property type="molecule type" value="Genomic_DNA"/>
</dbReference>
<proteinExistence type="predicted"/>
<dbReference type="PROSITE" id="PS51257">
    <property type="entry name" value="PROKAR_LIPOPROTEIN"/>
    <property type="match status" value="1"/>
</dbReference>
<dbReference type="Pfam" id="PF26441">
    <property type="entry name" value="DUF8121"/>
    <property type="match status" value="1"/>
</dbReference>
<evidence type="ECO:0000313" key="3">
    <source>
        <dbReference type="Proteomes" id="UP000198518"/>
    </source>
</evidence>
<keyword evidence="3" id="KW-1185">Reference proteome</keyword>
<name>A0A1I0QA54_9EURY</name>
<sequence>MNRRTYLTTACGVGSAALAGCSGIAGHTTISDQTVDGTQSGRTTLTFADGDTEVGHLSVNGRVTSGQLRLPMEIWHQDGTSVDSIALRVWMPEVATESPAEVAVVSPVEGDSSPPPSVSLYTPERDIGTTIEVTDLDDLADETISTLDLIVVPGAESATDVNIHGTLELSGNSLTSTDYTLDGELQLTYPELAD</sequence>
<protein>
    <recommendedName>
        <fullName evidence="1">DUF8121 domain-containing protein</fullName>
    </recommendedName>
</protein>
<dbReference type="RefSeq" id="WP_245708174.1">
    <property type="nucleotide sequence ID" value="NZ_FOJA01000001.1"/>
</dbReference>